<proteinExistence type="predicted"/>
<evidence type="ECO:0000256" key="1">
    <source>
        <dbReference type="SAM" id="MobiDB-lite"/>
    </source>
</evidence>
<dbReference type="WBParaSite" id="nRc.2.0.1.t24128-RA">
    <property type="protein sequence ID" value="nRc.2.0.1.t24128-RA"/>
    <property type="gene ID" value="nRc.2.0.1.g24128"/>
</dbReference>
<protein>
    <submittedName>
        <fullName evidence="3">Uncharacterized protein</fullName>
    </submittedName>
</protein>
<dbReference type="Proteomes" id="UP000887565">
    <property type="component" value="Unplaced"/>
</dbReference>
<dbReference type="AlphaFoldDB" id="A0A915JC98"/>
<name>A0A915JC98_ROMCU</name>
<evidence type="ECO:0000313" key="2">
    <source>
        <dbReference type="Proteomes" id="UP000887565"/>
    </source>
</evidence>
<feature type="region of interest" description="Disordered" evidence="1">
    <location>
        <begin position="1"/>
        <end position="22"/>
    </location>
</feature>
<keyword evidence="2" id="KW-1185">Reference proteome</keyword>
<evidence type="ECO:0000313" key="3">
    <source>
        <dbReference type="WBParaSite" id="nRc.2.0.1.t24128-RA"/>
    </source>
</evidence>
<organism evidence="2 3">
    <name type="scientific">Romanomermis culicivorax</name>
    <name type="common">Nematode worm</name>
    <dbReference type="NCBI Taxonomy" id="13658"/>
    <lineage>
        <taxon>Eukaryota</taxon>
        <taxon>Metazoa</taxon>
        <taxon>Ecdysozoa</taxon>
        <taxon>Nematoda</taxon>
        <taxon>Enoplea</taxon>
        <taxon>Dorylaimia</taxon>
        <taxon>Mermithida</taxon>
        <taxon>Mermithoidea</taxon>
        <taxon>Mermithidae</taxon>
        <taxon>Romanomermis</taxon>
    </lineage>
</organism>
<sequence length="69" mass="7930">MTNKAERAHQKSLGVPRNNTGSRINDIMTTMLQKLMLKSNQSCNKRDIFWDDKIKKAIAAPNIEQWTQA</sequence>
<accession>A0A915JC98</accession>
<reference evidence="3" key="1">
    <citation type="submission" date="2022-11" db="UniProtKB">
        <authorList>
            <consortium name="WormBaseParasite"/>
        </authorList>
    </citation>
    <scope>IDENTIFICATION</scope>
</reference>